<sequence length="693" mass="77121">MEQLIEWINRQALSTKLKWTYLVTSGGVMLLSTLFLIGIQLYFFTAALVRQTQSQATMAGENLTAAMAFADAEAAGDILSALRVAPDVQSAVAYDAKGKAFVSFVRDPQSPPAAHDPHVRETEVDVRGVSVTRRIQVGSRLLGTVVVRSSVTSVYRQLALYLALALPMTLALLSLSYYALSRLQRYFTAPIRALSAVSEQISRQGDYSLRAEVSQAADIGLLARTFNGMLDRIQKRELELEAEINERKRIEVKLDRLAHYDPVTQLNNRHFFNERLESVLARARKFDERTILMFIDLDNFKTVNDTLGHDIGDELLRLVSRRLSETLRFGDVLSRIGGDEFGIILENVSQVGVASLIAEKCLLKLADPIHIHGHDIHIGASIGISVYPDDATDMHALLKYADTAMYYAKNGGKNAWRMFTPSMRDDAHKRFKLDNNLRRALERDEFVLHYQPQVDLKTGDIVGVEALIRWIHPQLGMVSPNDFIPVAEDTGLIVPIGEWVLREACRDLKRWHAEGHLLRVAVNLSGRQLKENNLVAAVLATLREADVDPCWLELELTESMLMDASTDIVDRLHALTDAGIQLAIDDFGTGYSSMSYLKTFPVRALKVDRSFVRGLPQDPEDAAITRAIIAMARSLRMEIVAEGIETQEQHDFLRAHGCDKSQGYLYGRPCPAAQIGQLLARSGAGACAVDSVV</sequence>
<evidence type="ECO:0000259" key="5">
    <source>
        <dbReference type="PROSITE" id="PS50887"/>
    </source>
</evidence>
<dbReference type="NCBIfam" id="TIGR00254">
    <property type="entry name" value="GGDEF"/>
    <property type="match status" value="1"/>
</dbReference>
<dbReference type="InterPro" id="IPR043128">
    <property type="entry name" value="Rev_trsase/Diguanyl_cyclase"/>
</dbReference>
<dbReference type="PROSITE" id="PS50885">
    <property type="entry name" value="HAMP"/>
    <property type="match status" value="1"/>
</dbReference>
<comment type="caution">
    <text evidence="6">The sequence shown here is derived from an EMBL/GenBank/DDBJ whole genome shotgun (WGS) entry which is preliminary data.</text>
</comment>
<keyword evidence="2" id="KW-0812">Transmembrane</keyword>
<dbReference type="Gene3D" id="3.20.20.450">
    <property type="entry name" value="EAL domain"/>
    <property type="match status" value="1"/>
</dbReference>
<comment type="catalytic activity">
    <reaction evidence="1">
        <text>3',3'-c-di-GMP + H2O = 5'-phosphoguanylyl(3'-&gt;5')guanosine + H(+)</text>
        <dbReference type="Rhea" id="RHEA:24902"/>
        <dbReference type="ChEBI" id="CHEBI:15377"/>
        <dbReference type="ChEBI" id="CHEBI:15378"/>
        <dbReference type="ChEBI" id="CHEBI:58754"/>
        <dbReference type="ChEBI" id="CHEBI:58805"/>
        <dbReference type="EC" id="3.1.4.52"/>
    </reaction>
    <physiologicalReaction direction="left-to-right" evidence="1">
        <dbReference type="Rhea" id="RHEA:24903"/>
    </physiologicalReaction>
</comment>
<dbReference type="RefSeq" id="WP_056130822.1">
    <property type="nucleotide sequence ID" value="NZ_WSES01000004.1"/>
</dbReference>
<dbReference type="PROSITE" id="PS50883">
    <property type="entry name" value="EAL"/>
    <property type="match status" value="1"/>
</dbReference>
<keyword evidence="7" id="KW-1185">Reference proteome</keyword>
<dbReference type="Pfam" id="PF00990">
    <property type="entry name" value="GGDEF"/>
    <property type="match status" value="1"/>
</dbReference>
<dbReference type="SMART" id="SM00052">
    <property type="entry name" value="EAL"/>
    <property type="match status" value="1"/>
</dbReference>
<feature type="domain" description="HAMP" evidence="4">
    <location>
        <begin position="185"/>
        <end position="238"/>
    </location>
</feature>
<dbReference type="InterPro" id="IPR000160">
    <property type="entry name" value="GGDEF_dom"/>
</dbReference>
<accession>A0A7X3G1L7</accession>
<dbReference type="Pfam" id="PF00672">
    <property type="entry name" value="HAMP"/>
    <property type="match status" value="1"/>
</dbReference>
<dbReference type="GO" id="GO:0007165">
    <property type="term" value="P:signal transduction"/>
    <property type="evidence" value="ECO:0007669"/>
    <property type="project" value="InterPro"/>
</dbReference>
<dbReference type="InterPro" id="IPR052155">
    <property type="entry name" value="Biofilm_reg_signaling"/>
</dbReference>
<dbReference type="CDD" id="cd01949">
    <property type="entry name" value="GGDEF"/>
    <property type="match status" value="1"/>
</dbReference>
<dbReference type="Pfam" id="PF00563">
    <property type="entry name" value="EAL"/>
    <property type="match status" value="1"/>
</dbReference>
<keyword evidence="2" id="KW-0472">Membrane</keyword>
<name>A0A7X3G1L7_9BURK</name>
<dbReference type="FunFam" id="3.30.70.270:FF:000001">
    <property type="entry name" value="Diguanylate cyclase domain protein"/>
    <property type="match status" value="1"/>
</dbReference>
<dbReference type="SUPFAM" id="SSF55073">
    <property type="entry name" value="Nucleotide cyclase"/>
    <property type="match status" value="1"/>
</dbReference>
<feature type="transmembrane region" description="Helical" evidence="2">
    <location>
        <begin position="158"/>
        <end position="180"/>
    </location>
</feature>
<proteinExistence type="predicted"/>
<dbReference type="CDD" id="cd06225">
    <property type="entry name" value="HAMP"/>
    <property type="match status" value="1"/>
</dbReference>
<dbReference type="Proteomes" id="UP000443353">
    <property type="component" value="Unassembled WGS sequence"/>
</dbReference>
<dbReference type="InterPro" id="IPR029787">
    <property type="entry name" value="Nucleotide_cyclase"/>
</dbReference>
<feature type="transmembrane region" description="Helical" evidence="2">
    <location>
        <begin position="20"/>
        <end position="44"/>
    </location>
</feature>
<keyword evidence="2" id="KW-1133">Transmembrane helix</keyword>
<evidence type="ECO:0000259" key="3">
    <source>
        <dbReference type="PROSITE" id="PS50883"/>
    </source>
</evidence>
<evidence type="ECO:0000259" key="4">
    <source>
        <dbReference type="PROSITE" id="PS50885"/>
    </source>
</evidence>
<dbReference type="InterPro" id="IPR003660">
    <property type="entry name" value="HAMP_dom"/>
</dbReference>
<reference evidence="6 7" key="1">
    <citation type="submission" date="2019-12" db="EMBL/GenBank/DDBJ databases">
        <authorList>
            <person name="Li C."/>
            <person name="Zhao J."/>
        </authorList>
    </citation>
    <scope>NUCLEOTIDE SEQUENCE [LARGE SCALE GENOMIC DNA]</scope>
    <source>
        <strain evidence="6 7">NEAU-DD11</strain>
    </source>
</reference>
<dbReference type="InterPro" id="IPR033417">
    <property type="entry name" value="CHASE8"/>
</dbReference>
<dbReference type="FunFam" id="3.20.20.450:FF:000001">
    <property type="entry name" value="Cyclic di-GMP phosphodiesterase yahA"/>
    <property type="match status" value="1"/>
</dbReference>
<dbReference type="InterPro" id="IPR001633">
    <property type="entry name" value="EAL_dom"/>
</dbReference>
<dbReference type="CDD" id="cd01948">
    <property type="entry name" value="EAL"/>
    <property type="match status" value="1"/>
</dbReference>
<dbReference type="InterPro" id="IPR035919">
    <property type="entry name" value="EAL_sf"/>
</dbReference>
<evidence type="ECO:0000313" key="7">
    <source>
        <dbReference type="Proteomes" id="UP000443353"/>
    </source>
</evidence>
<dbReference type="SMART" id="SM00267">
    <property type="entry name" value="GGDEF"/>
    <property type="match status" value="1"/>
</dbReference>
<gene>
    <name evidence="6" type="ORF">GPY61_13490</name>
</gene>
<dbReference type="GO" id="GO:0071111">
    <property type="term" value="F:cyclic-guanylate-specific phosphodiesterase activity"/>
    <property type="evidence" value="ECO:0007669"/>
    <property type="project" value="UniProtKB-EC"/>
</dbReference>
<dbReference type="GO" id="GO:0016020">
    <property type="term" value="C:membrane"/>
    <property type="evidence" value="ECO:0007669"/>
    <property type="project" value="InterPro"/>
</dbReference>
<protein>
    <submittedName>
        <fullName evidence="6">EAL domain-containing protein</fullName>
    </submittedName>
</protein>
<dbReference type="Gene3D" id="6.10.340.10">
    <property type="match status" value="1"/>
</dbReference>
<dbReference type="PANTHER" id="PTHR44757">
    <property type="entry name" value="DIGUANYLATE CYCLASE DGCP"/>
    <property type="match status" value="1"/>
</dbReference>
<feature type="domain" description="EAL" evidence="3">
    <location>
        <begin position="430"/>
        <end position="683"/>
    </location>
</feature>
<dbReference type="AlphaFoldDB" id="A0A7X3G1L7"/>
<organism evidence="6 7">
    <name type="scientific">Massilia cellulosiltytica</name>
    <dbReference type="NCBI Taxonomy" id="2683234"/>
    <lineage>
        <taxon>Bacteria</taxon>
        <taxon>Pseudomonadati</taxon>
        <taxon>Pseudomonadota</taxon>
        <taxon>Betaproteobacteria</taxon>
        <taxon>Burkholderiales</taxon>
        <taxon>Oxalobacteraceae</taxon>
        <taxon>Telluria group</taxon>
        <taxon>Massilia</taxon>
    </lineage>
</organism>
<dbReference type="EMBL" id="WSES01000004">
    <property type="protein sequence ID" value="MVW60942.1"/>
    <property type="molecule type" value="Genomic_DNA"/>
</dbReference>
<dbReference type="SUPFAM" id="SSF141868">
    <property type="entry name" value="EAL domain-like"/>
    <property type="match status" value="1"/>
</dbReference>
<evidence type="ECO:0000256" key="1">
    <source>
        <dbReference type="ARBA" id="ARBA00051114"/>
    </source>
</evidence>
<feature type="domain" description="GGDEF" evidence="5">
    <location>
        <begin position="288"/>
        <end position="421"/>
    </location>
</feature>
<dbReference type="PANTHER" id="PTHR44757:SF2">
    <property type="entry name" value="BIOFILM ARCHITECTURE MAINTENANCE PROTEIN MBAA"/>
    <property type="match status" value="1"/>
</dbReference>
<evidence type="ECO:0000313" key="6">
    <source>
        <dbReference type="EMBL" id="MVW60942.1"/>
    </source>
</evidence>
<evidence type="ECO:0000256" key="2">
    <source>
        <dbReference type="SAM" id="Phobius"/>
    </source>
</evidence>
<dbReference type="PROSITE" id="PS50887">
    <property type="entry name" value="GGDEF"/>
    <property type="match status" value="1"/>
</dbReference>
<dbReference type="GO" id="GO:0071732">
    <property type="term" value="P:cellular response to nitric oxide"/>
    <property type="evidence" value="ECO:0007669"/>
    <property type="project" value="UniProtKB-ARBA"/>
</dbReference>
<dbReference type="SMART" id="SM00304">
    <property type="entry name" value="HAMP"/>
    <property type="match status" value="1"/>
</dbReference>
<dbReference type="Pfam" id="PF17152">
    <property type="entry name" value="CHASE8"/>
    <property type="match status" value="1"/>
</dbReference>
<dbReference type="SUPFAM" id="SSF158472">
    <property type="entry name" value="HAMP domain-like"/>
    <property type="match status" value="1"/>
</dbReference>
<dbReference type="Gene3D" id="3.30.70.270">
    <property type="match status" value="1"/>
</dbReference>